<keyword evidence="1" id="KW-0812">Transmembrane</keyword>
<feature type="transmembrane region" description="Helical" evidence="1">
    <location>
        <begin position="66"/>
        <end position="85"/>
    </location>
</feature>
<protein>
    <submittedName>
        <fullName evidence="2">Uncharacterized protein</fullName>
    </submittedName>
</protein>
<dbReference type="RefSeq" id="XP_040686085.1">
    <property type="nucleotide sequence ID" value="XM_040838841.1"/>
</dbReference>
<proteinExistence type="predicted"/>
<evidence type="ECO:0000313" key="3">
    <source>
        <dbReference type="Proteomes" id="UP000184383"/>
    </source>
</evidence>
<dbReference type="GeneID" id="63754689"/>
<reference evidence="3" key="1">
    <citation type="journal article" date="2017" name="Genome Biol.">
        <title>Comparative genomics reveals high biological diversity and specific adaptations in the industrially and medically important fungal genus Aspergillus.</title>
        <authorList>
            <person name="de Vries R.P."/>
            <person name="Riley R."/>
            <person name="Wiebenga A."/>
            <person name="Aguilar-Osorio G."/>
            <person name="Amillis S."/>
            <person name="Uchima C.A."/>
            <person name="Anderluh G."/>
            <person name="Asadollahi M."/>
            <person name="Askin M."/>
            <person name="Barry K."/>
            <person name="Battaglia E."/>
            <person name="Bayram O."/>
            <person name="Benocci T."/>
            <person name="Braus-Stromeyer S.A."/>
            <person name="Caldana C."/>
            <person name="Canovas D."/>
            <person name="Cerqueira G.C."/>
            <person name="Chen F."/>
            <person name="Chen W."/>
            <person name="Choi C."/>
            <person name="Clum A."/>
            <person name="Dos Santos R.A."/>
            <person name="Damasio A.R."/>
            <person name="Diallinas G."/>
            <person name="Emri T."/>
            <person name="Fekete E."/>
            <person name="Flipphi M."/>
            <person name="Freyberg S."/>
            <person name="Gallo A."/>
            <person name="Gournas C."/>
            <person name="Habgood R."/>
            <person name="Hainaut M."/>
            <person name="Harispe M.L."/>
            <person name="Henrissat B."/>
            <person name="Hilden K.S."/>
            <person name="Hope R."/>
            <person name="Hossain A."/>
            <person name="Karabika E."/>
            <person name="Karaffa L."/>
            <person name="Karanyi Z."/>
            <person name="Krasevec N."/>
            <person name="Kuo A."/>
            <person name="Kusch H."/>
            <person name="LaButti K."/>
            <person name="Lagendijk E.L."/>
            <person name="Lapidus A."/>
            <person name="Levasseur A."/>
            <person name="Lindquist E."/>
            <person name="Lipzen A."/>
            <person name="Logrieco A.F."/>
            <person name="MacCabe A."/>
            <person name="Maekelae M.R."/>
            <person name="Malavazi I."/>
            <person name="Melin P."/>
            <person name="Meyer V."/>
            <person name="Mielnichuk N."/>
            <person name="Miskei M."/>
            <person name="Molnar A.P."/>
            <person name="Mule G."/>
            <person name="Ngan C.Y."/>
            <person name="Orejas M."/>
            <person name="Orosz E."/>
            <person name="Ouedraogo J.P."/>
            <person name="Overkamp K.M."/>
            <person name="Park H.-S."/>
            <person name="Perrone G."/>
            <person name="Piumi F."/>
            <person name="Punt P.J."/>
            <person name="Ram A.F."/>
            <person name="Ramon A."/>
            <person name="Rauscher S."/>
            <person name="Record E."/>
            <person name="Riano-Pachon D.M."/>
            <person name="Robert V."/>
            <person name="Roehrig J."/>
            <person name="Ruller R."/>
            <person name="Salamov A."/>
            <person name="Salih N.S."/>
            <person name="Samson R.A."/>
            <person name="Sandor E."/>
            <person name="Sanguinetti M."/>
            <person name="Schuetze T."/>
            <person name="Sepcic K."/>
            <person name="Shelest E."/>
            <person name="Sherlock G."/>
            <person name="Sophianopoulou V."/>
            <person name="Squina F.M."/>
            <person name="Sun H."/>
            <person name="Susca A."/>
            <person name="Todd R.B."/>
            <person name="Tsang A."/>
            <person name="Unkles S.E."/>
            <person name="van de Wiele N."/>
            <person name="van Rossen-Uffink D."/>
            <person name="Oliveira J.V."/>
            <person name="Vesth T.C."/>
            <person name="Visser J."/>
            <person name="Yu J.-H."/>
            <person name="Zhou M."/>
            <person name="Andersen M.R."/>
            <person name="Archer D.B."/>
            <person name="Baker S.E."/>
            <person name="Benoit I."/>
            <person name="Brakhage A.A."/>
            <person name="Braus G.H."/>
            <person name="Fischer R."/>
            <person name="Frisvad J.C."/>
            <person name="Goldman G.H."/>
            <person name="Houbraken J."/>
            <person name="Oakley B."/>
            <person name="Pocsi I."/>
            <person name="Scazzocchio C."/>
            <person name="Seiboth B."/>
            <person name="vanKuyk P.A."/>
            <person name="Wortman J."/>
            <person name="Dyer P.S."/>
            <person name="Grigoriev I.V."/>
        </authorList>
    </citation>
    <scope>NUCLEOTIDE SEQUENCE [LARGE SCALE GENOMIC DNA]</scope>
    <source>
        <strain evidence="3">DTO 134E9</strain>
    </source>
</reference>
<evidence type="ECO:0000313" key="2">
    <source>
        <dbReference type="EMBL" id="OJJ32408.1"/>
    </source>
</evidence>
<accession>A0A1L9RBY5</accession>
<keyword evidence="3" id="KW-1185">Reference proteome</keyword>
<dbReference type="EMBL" id="KV878215">
    <property type="protein sequence ID" value="OJJ32408.1"/>
    <property type="molecule type" value="Genomic_DNA"/>
</dbReference>
<dbReference type="Proteomes" id="UP000184383">
    <property type="component" value="Unassembled WGS sequence"/>
</dbReference>
<organism evidence="2 3">
    <name type="scientific">Aspergillus wentii DTO 134E9</name>
    <dbReference type="NCBI Taxonomy" id="1073089"/>
    <lineage>
        <taxon>Eukaryota</taxon>
        <taxon>Fungi</taxon>
        <taxon>Dikarya</taxon>
        <taxon>Ascomycota</taxon>
        <taxon>Pezizomycotina</taxon>
        <taxon>Eurotiomycetes</taxon>
        <taxon>Eurotiomycetidae</taxon>
        <taxon>Eurotiales</taxon>
        <taxon>Aspergillaceae</taxon>
        <taxon>Aspergillus</taxon>
        <taxon>Aspergillus subgen. Cremei</taxon>
    </lineage>
</organism>
<dbReference type="VEuPathDB" id="FungiDB:ASPWEDRAFT_662751"/>
<keyword evidence="1" id="KW-0472">Membrane</keyword>
<name>A0A1L9RBY5_ASPWE</name>
<keyword evidence="1" id="KW-1133">Transmembrane helix</keyword>
<evidence type="ECO:0000256" key="1">
    <source>
        <dbReference type="SAM" id="Phobius"/>
    </source>
</evidence>
<dbReference type="AlphaFoldDB" id="A0A1L9RBY5"/>
<sequence length="147" mass="16839">MWTAQRVVRKKEKKNLFKDEHRKYFPVVSHVTTARYGLAPRINRAGPPVALQQNEKPQKRISRYEAHLIVFFFSFFFFSPFLSFLPRPFQFVASPVSLNSLCGVFPNPPPSTLVVPPSEILAIATGAGFRSRTTWREEAILIFSLDP</sequence>
<gene>
    <name evidence="2" type="ORF">ASPWEDRAFT_662751</name>
</gene>